<comment type="caution">
    <text evidence="5">The sequence shown here is derived from an EMBL/GenBank/DDBJ whole genome shotgun (WGS) entry which is preliminary data.</text>
</comment>
<evidence type="ECO:0000259" key="4">
    <source>
        <dbReference type="PROSITE" id="PS51000"/>
    </source>
</evidence>
<feature type="domain" description="HTH deoR-type" evidence="4">
    <location>
        <begin position="3"/>
        <end position="58"/>
    </location>
</feature>
<dbReference type="SUPFAM" id="SSF46785">
    <property type="entry name" value="Winged helix' DNA-binding domain"/>
    <property type="match status" value="1"/>
</dbReference>
<keyword evidence="3" id="KW-0804">Transcription</keyword>
<dbReference type="PRINTS" id="PR00037">
    <property type="entry name" value="HTHLACR"/>
</dbReference>
<dbReference type="GO" id="GO:0003677">
    <property type="term" value="F:DNA binding"/>
    <property type="evidence" value="ECO:0007669"/>
    <property type="project" value="UniProtKB-KW"/>
</dbReference>
<dbReference type="OrthoDB" id="9816363at2"/>
<dbReference type="GO" id="GO:0003700">
    <property type="term" value="F:DNA-binding transcription factor activity"/>
    <property type="evidence" value="ECO:0007669"/>
    <property type="project" value="InterPro"/>
</dbReference>
<reference evidence="5 6" key="1">
    <citation type="submission" date="2015-03" db="EMBL/GenBank/DDBJ databases">
        <title>Draft genome sequence of Elstera litoralis.</title>
        <authorList>
            <person name="Rahalkar M.C."/>
            <person name="Dhakephalkar P.K."/>
            <person name="Pore S.D."/>
            <person name="Arora P."/>
            <person name="Kapse N.G."/>
            <person name="Pandit P.S."/>
        </authorList>
    </citation>
    <scope>NUCLEOTIDE SEQUENCE [LARGE SCALE GENOMIC DNA]</scope>
    <source>
        <strain evidence="5 6">Dia-1</strain>
    </source>
</reference>
<dbReference type="InterPro" id="IPR037171">
    <property type="entry name" value="NagB/RpiA_transferase-like"/>
</dbReference>
<protein>
    <submittedName>
        <fullName evidence="5">DeoR faimly transcriptional regulator</fullName>
    </submittedName>
</protein>
<dbReference type="InterPro" id="IPR036390">
    <property type="entry name" value="WH_DNA-bd_sf"/>
</dbReference>
<dbReference type="SUPFAM" id="SSF100950">
    <property type="entry name" value="NagB/RpiA/CoA transferase-like"/>
    <property type="match status" value="1"/>
</dbReference>
<dbReference type="Pfam" id="PF00455">
    <property type="entry name" value="DeoRC"/>
    <property type="match status" value="1"/>
</dbReference>
<dbReference type="InterPro" id="IPR014036">
    <property type="entry name" value="DeoR-like_C"/>
</dbReference>
<dbReference type="PROSITE" id="PS51000">
    <property type="entry name" value="HTH_DEOR_2"/>
    <property type="match status" value="1"/>
</dbReference>
<keyword evidence="1" id="KW-0805">Transcription regulation</keyword>
<dbReference type="AlphaFoldDB" id="A0A0F3IR16"/>
<dbReference type="Gene3D" id="1.10.10.10">
    <property type="entry name" value="Winged helix-like DNA-binding domain superfamily/Winged helix DNA-binding domain"/>
    <property type="match status" value="1"/>
</dbReference>
<dbReference type="SMART" id="SM01134">
    <property type="entry name" value="DeoRC"/>
    <property type="match status" value="1"/>
</dbReference>
<organism evidence="5 6">
    <name type="scientific">Elstera litoralis</name>
    <dbReference type="NCBI Taxonomy" id="552518"/>
    <lineage>
        <taxon>Bacteria</taxon>
        <taxon>Pseudomonadati</taxon>
        <taxon>Pseudomonadota</taxon>
        <taxon>Alphaproteobacteria</taxon>
        <taxon>Rhodospirillales</taxon>
        <taxon>Rhodospirillaceae</taxon>
        <taxon>Elstera</taxon>
    </lineage>
</organism>
<dbReference type="PROSITE" id="PS00894">
    <property type="entry name" value="HTH_DEOR_1"/>
    <property type="match status" value="1"/>
</dbReference>
<evidence type="ECO:0000256" key="1">
    <source>
        <dbReference type="ARBA" id="ARBA00023015"/>
    </source>
</evidence>
<evidence type="ECO:0000313" key="6">
    <source>
        <dbReference type="Proteomes" id="UP000033774"/>
    </source>
</evidence>
<name>A0A0F3IR16_9PROT</name>
<evidence type="ECO:0000256" key="2">
    <source>
        <dbReference type="ARBA" id="ARBA00023125"/>
    </source>
</evidence>
<dbReference type="InterPro" id="IPR050313">
    <property type="entry name" value="Carb_Metab_HTH_regulators"/>
</dbReference>
<dbReference type="SMART" id="SM00420">
    <property type="entry name" value="HTH_DEOR"/>
    <property type="match status" value="1"/>
</dbReference>
<dbReference type="PANTHER" id="PTHR30363:SF55">
    <property type="entry name" value="HTH-TYPE TRANSCRIPTIONAL REGULATOR ULAR"/>
    <property type="match status" value="1"/>
</dbReference>
<sequence>MHQHERHGLIAALLQKQGTLGIQDLMARLDASRATVRRDLQEMETAGLLRRVRGGAQALGARPTHLTEPPFDYNATLNRETKRAIARRAVELCGERDSIIIDGGTTTFAMTEFLVQTNVEVLTNSLPIADFLMRHGENRVTLPGGEIFREQQLVLSPFDNDLTHRFFASKLFMGAQALTQHGLMQSDPLLIRAEQKLIDQAEKLVVLVDSSKFTGRGSLILCPLSRIDIVVTDDGISETATALLRDAGVELMIVPRWRNRSAA</sequence>
<accession>A0A0F3IR16</accession>
<dbReference type="RefSeq" id="WP_045776281.1">
    <property type="nucleotide sequence ID" value="NZ_LAJY01000349.1"/>
</dbReference>
<dbReference type="InterPro" id="IPR001034">
    <property type="entry name" value="DeoR_HTH"/>
</dbReference>
<evidence type="ECO:0000313" key="5">
    <source>
        <dbReference type="EMBL" id="KJV09146.1"/>
    </source>
</evidence>
<dbReference type="EMBL" id="LAJY01000349">
    <property type="protein sequence ID" value="KJV09146.1"/>
    <property type="molecule type" value="Genomic_DNA"/>
</dbReference>
<gene>
    <name evidence="5" type="ORF">VZ95_13320</name>
</gene>
<keyword evidence="6" id="KW-1185">Reference proteome</keyword>
<proteinExistence type="predicted"/>
<dbReference type="Pfam" id="PF08220">
    <property type="entry name" value="HTH_DeoR"/>
    <property type="match status" value="1"/>
</dbReference>
<dbReference type="Gene3D" id="3.40.50.1360">
    <property type="match status" value="1"/>
</dbReference>
<dbReference type="Proteomes" id="UP000033774">
    <property type="component" value="Unassembled WGS sequence"/>
</dbReference>
<dbReference type="PANTHER" id="PTHR30363">
    <property type="entry name" value="HTH-TYPE TRANSCRIPTIONAL REGULATOR SRLR-RELATED"/>
    <property type="match status" value="1"/>
</dbReference>
<evidence type="ECO:0000256" key="3">
    <source>
        <dbReference type="ARBA" id="ARBA00023163"/>
    </source>
</evidence>
<dbReference type="InterPro" id="IPR018356">
    <property type="entry name" value="Tscrpt_reg_HTH_DeoR_CS"/>
</dbReference>
<dbReference type="InterPro" id="IPR036388">
    <property type="entry name" value="WH-like_DNA-bd_sf"/>
</dbReference>
<keyword evidence="2" id="KW-0238">DNA-binding</keyword>